<sequence length="137" mass="14896">MTRSTSAEALIRAYYAAFNAGDAEGMLALLTDDVAHDINQGSRETGIEAFRAFMARMNAHYREVLHDIVVMTNTDGTRAAGEFTVHGTYLATDDGLPEAKGQTYILPAGAFFKIRAGRIARVSNYYNLADWVAQVGG</sequence>
<dbReference type="SUPFAM" id="SSF54427">
    <property type="entry name" value="NTF2-like"/>
    <property type="match status" value="1"/>
</dbReference>
<dbReference type="EMBL" id="JACTVA010000015">
    <property type="protein sequence ID" value="MBC9207253.1"/>
    <property type="molecule type" value="Genomic_DNA"/>
</dbReference>
<accession>A0ABR7RLP7</accession>
<organism evidence="2 3">
    <name type="scientific">Teichococcus aerophilus</name>
    <dbReference type="NCBI Taxonomy" id="1224513"/>
    <lineage>
        <taxon>Bacteria</taxon>
        <taxon>Pseudomonadati</taxon>
        <taxon>Pseudomonadota</taxon>
        <taxon>Alphaproteobacteria</taxon>
        <taxon>Acetobacterales</taxon>
        <taxon>Roseomonadaceae</taxon>
        <taxon>Roseomonas</taxon>
    </lineage>
</organism>
<protein>
    <submittedName>
        <fullName evidence="2">Nuclear transport factor 2 family protein</fullName>
    </submittedName>
</protein>
<dbReference type="NCBIfam" id="TIGR02096">
    <property type="entry name" value="ketosteroid isomerase-related protein"/>
    <property type="match status" value="1"/>
</dbReference>
<dbReference type="InterPro" id="IPR011721">
    <property type="entry name" value="CHP02096"/>
</dbReference>
<evidence type="ECO:0000259" key="1">
    <source>
        <dbReference type="Pfam" id="PF12680"/>
    </source>
</evidence>
<evidence type="ECO:0000313" key="2">
    <source>
        <dbReference type="EMBL" id="MBC9207253.1"/>
    </source>
</evidence>
<reference evidence="2 3" key="1">
    <citation type="journal article" date="2013" name="Int. J. Syst. Evol. Microbiol.">
        <title>Roseomonas aerophila sp. nov., isolated from air.</title>
        <authorList>
            <person name="Kim S.J."/>
            <person name="Weon H.Y."/>
            <person name="Ahn J.H."/>
            <person name="Hong S.B."/>
            <person name="Seok S.J."/>
            <person name="Whang K.S."/>
            <person name="Kwon S.W."/>
        </authorList>
    </citation>
    <scope>NUCLEOTIDE SEQUENCE [LARGE SCALE GENOMIC DNA]</scope>
    <source>
        <strain evidence="2 3">NBRC 108923</strain>
    </source>
</reference>
<dbReference type="InterPro" id="IPR032710">
    <property type="entry name" value="NTF2-like_dom_sf"/>
</dbReference>
<comment type="caution">
    <text evidence="2">The sequence shown here is derived from an EMBL/GenBank/DDBJ whole genome shotgun (WGS) entry which is preliminary data.</text>
</comment>
<dbReference type="Proteomes" id="UP000626026">
    <property type="component" value="Unassembled WGS sequence"/>
</dbReference>
<keyword evidence="3" id="KW-1185">Reference proteome</keyword>
<dbReference type="Pfam" id="PF12680">
    <property type="entry name" value="SnoaL_2"/>
    <property type="match status" value="1"/>
</dbReference>
<dbReference type="Gene3D" id="3.10.450.50">
    <property type="match status" value="1"/>
</dbReference>
<dbReference type="RefSeq" id="WP_187784422.1">
    <property type="nucleotide sequence ID" value="NZ_JACTVA010000015.1"/>
</dbReference>
<feature type="domain" description="SnoaL-like" evidence="1">
    <location>
        <begin position="11"/>
        <end position="122"/>
    </location>
</feature>
<name>A0ABR7RLP7_9PROT</name>
<gene>
    <name evidence="2" type="ORF">IBL26_10435</name>
</gene>
<dbReference type="CDD" id="cd00531">
    <property type="entry name" value="NTF2_like"/>
    <property type="match status" value="1"/>
</dbReference>
<evidence type="ECO:0000313" key="3">
    <source>
        <dbReference type="Proteomes" id="UP000626026"/>
    </source>
</evidence>
<dbReference type="InterPro" id="IPR037401">
    <property type="entry name" value="SnoaL-like"/>
</dbReference>
<proteinExistence type="predicted"/>